<comment type="caution">
    <text evidence="2">The sequence shown here is derived from an EMBL/GenBank/DDBJ whole genome shotgun (WGS) entry which is preliminary data.</text>
</comment>
<dbReference type="EMBL" id="LGRV01000003">
    <property type="protein sequence ID" value="KOS68371.1"/>
    <property type="molecule type" value="Genomic_DNA"/>
</dbReference>
<dbReference type="Proteomes" id="UP000050668">
    <property type="component" value="Unassembled WGS sequence"/>
</dbReference>
<proteinExistence type="predicted"/>
<evidence type="ECO:0000313" key="3">
    <source>
        <dbReference type="Proteomes" id="UP000050668"/>
    </source>
</evidence>
<dbReference type="PROSITE" id="PS51257">
    <property type="entry name" value="PROKAR_LIPOPROTEIN"/>
    <property type="match status" value="1"/>
</dbReference>
<sequence length="174" mass="19835">MRKISIIFASILLLIISACSAESSKDSQKTEPIIDATKFSRISSAQLIEIMGEPEYVDEYNWLVPSTGKEIPAKTYIYEGNKYEFMVIEDAVTRMSIYSGTYMGYDDTSFEFKNDEDLFSMFNIQPSDDLKKVADTGAALRFTPVSEKVAELWVLEIEKNNFGIAKITYNLNYY</sequence>
<organism evidence="2 3">
    <name type="scientific">Lysinibacillus contaminans</name>
    <dbReference type="NCBI Taxonomy" id="1293441"/>
    <lineage>
        <taxon>Bacteria</taxon>
        <taxon>Bacillati</taxon>
        <taxon>Bacillota</taxon>
        <taxon>Bacilli</taxon>
        <taxon>Bacillales</taxon>
        <taxon>Bacillaceae</taxon>
        <taxon>Lysinibacillus</taxon>
    </lineage>
</organism>
<evidence type="ECO:0000256" key="1">
    <source>
        <dbReference type="SAM" id="SignalP"/>
    </source>
</evidence>
<reference evidence="3" key="1">
    <citation type="submission" date="2015-07" db="EMBL/GenBank/DDBJ databases">
        <title>Fjat-14205 dsm 2895.</title>
        <authorList>
            <person name="Liu B."/>
            <person name="Wang J."/>
            <person name="Zhu Y."/>
            <person name="Liu G."/>
            <person name="Chen Q."/>
            <person name="Chen Z."/>
            <person name="Lan J."/>
            <person name="Che J."/>
            <person name="Ge C."/>
            <person name="Shi H."/>
            <person name="Pan Z."/>
            <person name="Liu X."/>
        </authorList>
    </citation>
    <scope>NUCLEOTIDE SEQUENCE [LARGE SCALE GENOMIC DNA]</scope>
    <source>
        <strain evidence="3">DSM 25560</strain>
    </source>
</reference>
<evidence type="ECO:0000313" key="2">
    <source>
        <dbReference type="EMBL" id="KOS68371.1"/>
    </source>
</evidence>
<accession>A0ABR5K0V8</accession>
<name>A0ABR5K0V8_9BACI</name>
<feature type="chain" id="PRO_5046503368" evidence="1">
    <location>
        <begin position="22"/>
        <end position="174"/>
    </location>
</feature>
<gene>
    <name evidence="2" type="ORF">AEA09_07245</name>
</gene>
<dbReference type="RefSeq" id="WP_053583196.1">
    <property type="nucleotide sequence ID" value="NZ_LGRV01000003.1"/>
</dbReference>
<feature type="signal peptide" evidence="1">
    <location>
        <begin position="1"/>
        <end position="21"/>
    </location>
</feature>
<keyword evidence="3" id="KW-1185">Reference proteome</keyword>
<keyword evidence="1" id="KW-0732">Signal</keyword>
<protein>
    <submittedName>
        <fullName evidence="2">Uncharacterized protein</fullName>
    </submittedName>
</protein>